<reference evidence="1 2" key="1">
    <citation type="journal article" name="Sci. Rep.">
        <title>Genome-scale phylogenetic analyses confirm Olpidium as the closest living zoosporic fungus to the non-flagellated, terrestrial fungi.</title>
        <authorList>
            <person name="Chang Y."/>
            <person name="Rochon D."/>
            <person name="Sekimoto S."/>
            <person name="Wang Y."/>
            <person name="Chovatia M."/>
            <person name="Sandor L."/>
            <person name="Salamov A."/>
            <person name="Grigoriev I.V."/>
            <person name="Stajich J.E."/>
            <person name="Spatafora J.W."/>
        </authorList>
    </citation>
    <scope>NUCLEOTIDE SEQUENCE [LARGE SCALE GENOMIC DNA]</scope>
    <source>
        <strain evidence="1">S191</strain>
    </source>
</reference>
<feature type="non-terminal residue" evidence="1">
    <location>
        <position position="38"/>
    </location>
</feature>
<dbReference type="Proteomes" id="UP000673691">
    <property type="component" value="Unassembled WGS sequence"/>
</dbReference>
<keyword evidence="2" id="KW-1185">Reference proteome</keyword>
<sequence>MLWPSEYFRARGEFPPCSRGISELNASDGAANLDIVLQ</sequence>
<organism evidence="1 2">
    <name type="scientific">Olpidium bornovanus</name>
    <dbReference type="NCBI Taxonomy" id="278681"/>
    <lineage>
        <taxon>Eukaryota</taxon>
        <taxon>Fungi</taxon>
        <taxon>Fungi incertae sedis</taxon>
        <taxon>Olpidiomycota</taxon>
        <taxon>Olpidiomycotina</taxon>
        <taxon>Olpidiomycetes</taxon>
        <taxon>Olpidiales</taxon>
        <taxon>Olpidiaceae</taxon>
        <taxon>Olpidium</taxon>
    </lineage>
</organism>
<name>A0A8H8DLH8_9FUNG</name>
<dbReference type="EMBL" id="JAEFCI010002398">
    <property type="protein sequence ID" value="KAG5462262.1"/>
    <property type="molecule type" value="Genomic_DNA"/>
</dbReference>
<protein>
    <submittedName>
        <fullName evidence="1">Uncharacterized protein</fullName>
    </submittedName>
</protein>
<evidence type="ECO:0000313" key="2">
    <source>
        <dbReference type="Proteomes" id="UP000673691"/>
    </source>
</evidence>
<accession>A0A8H8DLH8</accession>
<dbReference type="AlphaFoldDB" id="A0A8H8DLH8"/>
<gene>
    <name evidence="1" type="ORF">BJ554DRAFT_5436</name>
</gene>
<comment type="caution">
    <text evidence="1">The sequence shown here is derived from an EMBL/GenBank/DDBJ whole genome shotgun (WGS) entry which is preliminary data.</text>
</comment>
<evidence type="ECO:0000313" key="1">
    <source>
        <dbReference type="EMBL" id="KAG5462262.1"/>
    </source>
</evidence>
<proteinExistence type="predicted"/>